<feature type="domain" description="MAM" evidence="2">
    <location>
        <begin position="199"/>
        <end position="345"/>
    </location>
</feature>
<dbReference type="Pfam" id="PF00629">
    <property type="entry name" value="MAM"/>
    <property type="match status" value="2"/>
</dbReference>
<dbReference type="KEGG" id="bfo:118403490"/>
<evidence type="ECO:0000313" key="4">
    <source>
        <dbReference type="RefSeq" id="XP_035658106.1"/>
    </source>
</evidence>
<accession>A0A9J7HEC2</accession>
<dbReference type="RefSeq" id="XP_035658106.1">
    <property type="nucleotide sequence ID" value="XM_035802213.1"/>
</dbReference>
<dbReference type="Gene3D" id="2.60.120.200">
    <property type="match status" value="2"/>
</dbReference>
<gene>
    <name evidence="4" type="primary">LOC118403490</name>
</gene>
<dbReference type="OrthoDB" id="6107927at2759"/>
<evidence type="ECO:0000256" key="1">
    <source>
        <dbReference type="SAM" id="SignalP"/>
    </source>
</evidence>
<dbReference type="OMA" id="LFVITHE"/>
<dbReference type="AlphaFoldDB" id="A0A9J7HEC2"/>
<feature type="signal peptide" evidence="1">
    <location>
        <begin position="1"/>
        <end position="21"/>
    </location>
</feature>
<dbReference type="CDD" id="cd06263">
    <property type="entry name" value="MAM"/>
    <property type="match status" value="2"/>
</dbReference>
<protein>
    <submittedName>
        <fullName evidence="4">MAM and LDL-receptor class A domain-containing protein 1-like</fullName>
    </submittedName>
</protein>
<dbReference type="PANTHER" id="PTHR23282:SF101">
    <property type="entry name" value="MAM DOMAIN-CONTAINING PROTEIN"/>
    <property type="match status" value="1"/>
</dbReference>
<dbReference type="InterPro" id="IPR051560">
    <property type="entry name" value="MAM_domain-containing"/>
</dbReference>
<sequence>METTHVVVCLILLTVSTVVRAQSCGFDTLDFCGWTQATDDELDWLINEGPTSARLFAQAFGRPELGTGPVADHTLGDDRGGYATIPHTGHSDGDRARLVSQEYTVDVVLRFWYHLFGQNIFLNVYLDKGGTLNPIFQDYESASTDDTWKLKVLSIVASGPYKIVFETGRDGSFRCQAAIDDVDIIMCGGVCEIPPEPHLDCTFDRDMCGFHQDNNDDIDWTRHMRATPNRVYAVQHSAPEAKTGPFHDHTQGPHHNGYYMYIESSTPAQTGDVARLFSPETSGPCLEFYFHMFGPQMGTLQVYTRLSGSTDTQLQWELSGDRGDTWNRAIINHNITDNYQPHRFS</sequence>
<keyword evidence="3" id="KW-1185">Reference proteome</keyword>
<evidence type="ECO:0000313" key="3">
    <source>
        <dbReference type="Proteomes" id="UP000001554"/>
    </source>
</evidence>
<feature type="domain" description="MAM" evidence="2">
    <location>
        <begin position="22"/>
        <end position="193"/>
    </location>
</feature>
<dbReference type="SUPFAM" id="SSF49899">
    <property type="entry name" value="Concanavalin A-like lectins/glucanases"/>
    <property type="match status" value="2"/>
</dbReference>
<dbReference type="PROSITE" id="PS50060">
    <property type="entry name" value="MAM_2"/>
    <property type="match status" value="2"/>
</dbReference>
<organism evidence="3 4">
    <name type="scientific">Branchiostoma floridae</name>
    <name type="common">Florida lancelet</name>
    <name type="synonym">Amphioxus</name>
    <dbReference type="NCBI Taxonomy" id="7739"/>
    <lineage>
        <taxon>Eukaryota</taxon>
        <taxon>Metazoa</taxon>
        <taxon>Chordata</taxon>
        <taxon>Cephalochordata</taxon>
        <taxon>Leptocardii</taxon>
        <taxon>Amphioxiformes</taxon>
        <taxon>Branchiostomatidae</taxon>
        <taxon>Branchiostoma</taxon>
    </lineage>
</organism>
<dbReference type="PANTHER" id="PTHR23282">
    <property type="entry name" value="APICAL ENDOSOMAL GLYCOPROTEIN PRECURSOR"/>
    <property type="match status" value="1"/>
</dbReference>
<dbReference type="Proteomes" id="UP000001554">
    <property type="component" value="Chromosome 16"/>
</dbReference>
<evidence type="ECO:0000259" key="2">
    <source>
        <dbReference type="PROSITE" id="PS50060"/>
    </source>
</evidence>
<feature type="chain" id="PRO_5039945294" evidence="1">
    <location>
        <begin position="22"/>
        <end position="345"/>
    </location>
</feature>
<dbReference type="SMART" id="SM00137">
    <property type="entry name" value="MAM"/>
    <property type="match status" value="2"/>
</dbReference>
<dbReference type="InterPro" id="IPR013320">
    <property type="entry name" value="ConA-like_dom_sf"/>
</dbReference>
<dbReference type="GeneID" id="118403490"/>
<keyword evidence="1" id="KW-0732">Signal</keyword>
<dbReference type="InterPro" id="IPR000998">
    <property type="entry name" value="MAM_dom"/>
</dbReference>
<reference evidence="4" key="2">
    <citation type="submission" date="2025-08" db="UniProtKB">
        <authorList>
            <consortium name="RefSeq"/>
        </authorList>
    </citation>
    <scope>IDENTIFICATION</scope>
    <source>
        <strain evidence="4">S238N-H82</strain>
        <tissue evidence="4">Testes</tissue>
    </source>
</reference>
<reference evidence="3" key="1">
    <citation type="journal article" date="2020" name="Nat. Ecol. Evol.">
        <title>Deeply conserved synteny resolves early events in vertebrate evolution.</title>
        <authorList>
            <person name="Simakov O."/>
            <person name="Marletaz F."/>
            <person name="Yue J.X."/>
            <person name="O'Connell B."/>
            <person name="Jenkins J."/>
            <person name="Brandt A."/>
            <person name="Calef R."/>
            <person name="Tung C.H."/>
            <person name="Huang T.K."/>
            <person name="Schmutz J."/>
            <person name="Satoh N."/>
            <person name="Yu J.K."/>
            <person name="Putnam N.H."/>
            <person name="Green R.E."/>
            <person name="Rokhsar D.S."/>
        </authorList>
    </citation>
    <scope>NUCLEOTIDE SEQUENCE [LARGE SCALE GENOMIC DNA]</scope>
    <source>
        <strain evidence="3">S238N-H82</strain>
    </source>
</reference>
<dbReference type="GO" id="GO:0016020">
    <property type="term" value="C:membrane"/>
    <property type="evidence" value="ECO:0007669"/>
    <property type="project" value="InterPro"/>
</dbReference>
<proteinExistence type="predicted"/>
<name>A0A9J7HEC2_BRAFL</name>